<dbReference type="InterPro" id="IPR051531">
    <property type="entry name" value="N-acetyltransferase"/>
</dbReference>
<dbReference type="InterPro" id="IPR016181">
    <property type="entry name" value="Acyl_CoA_acyltransferase"/>
</dbReference>
<protein>
    <submittedName>
        <fullName evidence="2">Protein N-acetyltransferase, RimJ/RimL family</fullName>
    </submittedName>
</protein>
<dbReference type="SUPFAM" id="SSF55729">
    <property type="entry name" value="Acyl-CoA N-acyltransferases (Nat)"/>
    <property type="match status" value="1"/>
</dbReference>
<dbReference type="OrthoDB" id="9132139at2"/>
<dbReference type="EMBL" id="FNSO01000003">
    <property type="protein sequence ID" value="SEB47642.1"/>
    <property type="molecule type" value="Genomic_DNA"/>
</dbReference>
<feature type="domain" description="N-acetyltransferase" evidence="1">
    <location>
        <begin position="5"/>
        <end position="169"/>
    </location>
</feature>
<gene>
    <name evidence="2" type="ORF">SAMN04489727_2050</name>
</gene>
<evidence type="ECO:0000313" key="3">
    <source>
        <dbReference type="Proteomes" id="UP000199622"/>
    </source>
</evidence>
<keyword evidence="2" id="KW-0808">Transferase</keyword>
<accession>A0A1H4JPW0</accession>
<dbReference type="Proteomes" id="UP000199622">
    <property type="component" value="Unassembled WGS sequence"/>
</dbReference>
<dbReference type="Pfam" id="PF13302">
    <property type="entry name" value="Acetyltransf_3"/>
    <property type="match status" value="1"/>
</dbReference>
<dbReference type="GO" id="GO:0016747">
    <property type="term" value="F:acyltransferase activity, transferring groups other than amino-acyl groups"/>
    <property type="evidence" value="ECO:0007669"/>
    <property type="project" value="InterPro"/>
</dbReference>
<dbReference type="Gene3D" id="3.40.630.30">
    <property type="match status" value="1"/>
</dbReference>
<organism evidence="2 3">
    <name type="scientific">Amycolatopsis tolypomycina</name>
    <dbReference type="NCBI Taxonomy" id="208445"/>
    <lineage>
        <taxon>Bacteria</taxon>
        <taxon>Bacillati</taxon>
        <taxon>Actinomycetota</taxon>
        <taxon>Actinomycetes</taxon>
        <taxon>Pseudonocardiales</taxon>
        <taxon>Pseudonocardiaceae</taxon>
        <taxon>Amycolatopsis</taxon>
    </lineage>
</organism>
<evidence type="ECO:0000259" key="1">
    <source>
        <dbReference type="PROSITE" id="PS51186"/>
    </source>
</evidence>
<reference evidence="3" key="1">
    <citation type="submission" date="2016-10" db="EMBL/GenBank/DDBJ databases">
        <authorList>
            <person name="Varghese N."/>
            <person name="Submissions S."/>
        </authorList>
    </citation>
    <scope>NUCLEOTIDE SEQUENCE [LARGE SCALE GENOMIC DNA]</scope>
    <source>
        <strain evidence="3">DSM 44544</strain>
    </source>
</reference>
<evidence type="ECO:0000313" key="2">
    <source>
        <dbReference type="EMBL" id="SEB47642.1"/>
    </source>
</evidence>
<dbReference type="PROSITE" id="PS51186">
    <property type="entry name" value="GNAT"/>
    <property type="match status" value="1"/>
</dbReference>
<name>A0A1H4JPW0_9PSEU</name>
<dbReference type="STRING" id="208445.SAMN04489727_2050"/>
<dbReference type="InterPro" id="IPR000182">
    <property type="entry name" value="GNAT_dom"/>
</dbReference>
<keyword evidence="3" id="KW-1185">Reference proteome</keyword>
<proteinExistence type="predicted"/>
<dbReference type="PANTHER" id="PTHR43792">
    <property type="entry name" value="GNAT FAMILY, PUTATIVE (AFU_ORTHOLOGUE AFUA_3G00765)-RELATED-RELATED"/>
    <property type="match status" value="1"/>
</dbReference>
<sequence length="173" mass="18974">MGRRTRLREFRHTDGAAAFSIVGDDRVTKFLSFDSRSPAAAQEMIDGALQRAKSQPRNEFYLAITQMDDDALIGTCRLALTGVKAAKLGYAVAADHWGHGFATDAVSTMMDFAFGSLDLHRVTAAIGPDNLASQAVVEHLGFTREGVLRDHVFTNGAWRDSVLYSVLRDEWPA</sequence>
<dbReference type="AlphaFoldDB" id="A0A1H4JPW0"/>